<dbReference type="Gene3D" id="3.30.420.10">
    <property type="entry name" value="Ribonuclease H-like superfamily/Ribonuclease H"/>
    <property type="match status" value="1"/>
</dbReference>
<dbReference type="CDD" id="cd06141">
    <property type="entry name" value="WRN_exo"/>
    <property type="match status" value="1"/>
</dbReference>
<dbReference type="InterPro" id="IPR051132">
    <property type="entry name" value="3-5_Exonuclease_domain"/>
</dbReference>
<dbReference type="AlphaFoldDB" id="A0A0P7B1Z8"/>
<dbReference type="SUPFAM" id="SSF53098">
    <property type="entry name" value="Ribonuclease H-like"/>
    <property type="match status" value="1"/>
</dbReference>
<gene>
    <name evidence="5" type="ORF">AK830_g11743</name>
</gene>
<evidence type="ECO:0000256" key="3">
    <source>
        <dbReference type="SAM" id="MobiDB-lite"/>
    </source>
</evidence>
<accession>A0A0P7B1Z8</accession>
<dbReference type="GO" id="GO:0008408">
    <property type="term" value="F:3'-5' exonuclease activity"/>
    <property type="evidence" value="ECO:0007669"/>
    <property type="project" value="InterPro"/>
</dbReference>
<feature type="domain" description="3'-5' exonuclease" evidence="4">
    <location>
        <begin position="192"/>
        <end position="379"/>
    </location>
</feature>
<evidence type="ECO:0000313" key="6">
    <source>
        <dbReference type="Proteomes" id="UP000050424"/>
    </source>
</evidence>
<evidence type="ECO:0000313" key="5">
    <source>
        <dbReference type="EMBL" id="KPM34826.1"/>
    </source>
</evidence>
<comment type="caution">
    <text evidence="5">The sequence shown here is derived from an EMBL/GenBank/DDBJ whole genome shotgun (WGS) entry which is preliminary data.</text>
</comment>
<evidence type="ECO:0000259" key="4">
    <source>
        <dbReference type="SMART" id="SM00474"/>
    </source>
</evidence>
<dbReference type="PANTHER" id="PTHR13620">
    <property type="entry name" value="3-5 EXONUCLEASE"/>
    <property type="match status" value="1"/>
</dbReference>
<protein>
    <recommendedName>
        <fullName evidence="4">3'-5' exonuclease domain-containing protein</fullName>
    </recommendedName>
</protein>
<keyword evidence="1" id="KW-0540">Nuclease</keyword>
<feature type="compositionally biased region" description="Polar residues" evidence="3">
    <location>
        <begin position="1"/>
        <end position="11"/>
    </location>
</feature>
<dbReference type="Pfam" id="PF01612">
    <property type="entry name" value="DNA_pol_A_exo1"/>
    <property type="match status" value="1"/>
</dbReference>
<dbReference type="InterPro" id="IPR002562">
    <property type="entry name" value="3'-5'_exonuclease_dom"/>
</dbReference>
<evidence type="ECO:0000256" key="1">
    <source>
        <dbReference type="ARBA" id="ARBA00022722"/>
    </source>
</evidence>
<dbReference type="GO" id="GO:0003676">
    <property type="term" value="F:nucleic acid binding"/>
    <property type="evidence" value="ECO:0007669"/>
    <property type="project" value="InterPro"/>
</dbReference>
<keyword evidence="2" id="KW-0378">Hydrolase</keyword>
<dbReference type="SMART" id="SM00474">
    <property type="entry name" value="35EXOc"/>
    <property type="match status" value="1"/>
</dbReference>
<feature type="compositionally biased region" description="Basic and acidic residues" evidence="3">
    <location>
        <begin position="110"/>
        <end position="140"/>
    </location>
</feature>
<feature type="region of interest" description="Disordered" evidence="3">
    <location>
        <begin position="99"/>
        <end position="140"/>
    </location>
</feature>
<dbReference type="InterPro" id="IPR012337">
    <property type="entry name" value="RNaseH-like_sf"/>
</dbReference>
<evidence type="ECO:0000256" key="2">
    <source>
        <dbReference type="ARBA" id="ARBA00022801"/>
    </source>
</evidence>
<feature type="compositionally biased region" description="Polar residues" evidence="3">
    <location>
        <begin position="40"/>
        <end position="49"/>
    </location>
</feature>
<feature type="region of interest" description="Disordered" evidence="3">
    <location>
        <begin position="1"/>
        <end position="52"/>
    </location>
</feature>
<dbReference type="STRING" id="78410.A0A0P7B1Z8"/>
<dbReference type="EMBL" id="LKCW01000298">
    <property type="protein sequence ID" value="KPM34826.1"/>
    <property type="molecule type" value="Genomic_DNA"/>
</dbReference>
<dbReference type="OrthoDB" id="1920326at2759"/>
<organism evidence="5 6">
    <name type="scientific">Neonectria ditissima</name>
    <dbReference type="NCBI Taxonomy" id="78410"/>
    <lineage>
        <taxon>Eukaryota</taxon>
        <taxon>Fungi</taxon>
        <taxon>Dikarya</taxon>
        <taxon>Ascomycota</taxon>
        <taxon>Pezizomycotina</taxon>
        <taxon>Sordariomycetes</taxon>
        <taxon>Hypocreomycetidae</taxon>
        <taxon>Hypocreales</taxon>
        <taxon>Nectriaceae</taxon>
        <taxon>Neonectria</taxon>
    </lineage>
</organism>
<dbReference type="GO" id="GO:0006139">
    <property type="term" value="P:nucleobase-containing compound metabolic process"/>
    <property type="evidence" value="ECO:0007669"/>
    <property type="project" value="InterPro"/>
</dbReference>
<keyword evidence="6" id="KW-1185">Reference proteome</keyword>
<proteinExistence type="predicted"/>
<sequence length="564" mass="63652">MSSPARNQLWNPKSGIRFSPGNDTNPSYPGPDMPRFVHGTNLNPSSDSQPMKLDLEQFDDDEQFELDATEWFDQYDASIASIPPVQGIECSQGFEGFDTFTDSTSNSPLKPKDASKPKDDLKPKDDVQLKDGSKPKEDYEAMKPVFPPVTSLEYKISNELFQAALKKKEGTSESYWSHTMYQHIKNDEKVKVHYCTTKNTMEWVCKKYFLDEKVLGFDLEWMAYAKGSSGPREQVSLIQIASPGHIGLFHVAVFAKDDFIAPTFRKIMEDESVSKAGVNIRGDCTRLRKYLDVETKGIFELSHLYKLVKYSKEGRLNLVNKTVVSMAVQVKNCLGLSLFKGDVRTSNWMRVLNGPQIAYSASDAYAGIQLFYALEHEREKLDPCPPRPEFAEKSVPIKVAVVVDEVADADEDMEIDLSMNENETEDPAEPVAQAAKNEKAFAIPKPKKTIKQMDSRIAAADVELKLYRSQKQNKLAASPSAVRTYYIWHANVDLSPESIAKLLRDPPLKTNTVVEYILKAITLEKMPFSKERLRNEVLSFLATSKYVNGKYKALIQQSKETEQA</sequence>
<name>A0A0P7B1Z8_9HYPO</name>
<dbReference type="PANTHER" id="PTHR13620:SF104">
    <property type="entry name" value="EXONUCLEASE 3'-5' DOMAIN-CONTAINING PROTEIN 2"/>
    <property type="match status" value="1"/>
</dbReference>
<dbReference type="GO" id="GO:0005737">
    <property type="term" value="C:cytoplasm"/>
    <property type="evidence" value="ECO:0007669"/>
    <property type="project" value="TreeGrafter"/>
</dbReference>
<dbReference type="Proteomes" id="UP000050424">
    <property type="component" value="Unassembled WGS sequence"/>
</dbReference>
<reference evidence="5 6" key="1">
    <citation type="submission" date="2015-09" db="EMBL/GenBank/DDBJ databases">
        <title>Draft genome of a European isolate of the apple canker pathogen Neonectria ditissima.</title>
        <authorList>
            <person name="Gomez-Cortecero A."/>
            <person name="Harrison R.J."/>
            <person name="Armitage A.D."/>
        </authorList>
    </citation>
    <scope>NUCLEOTIDE SEQUENCE [LARGE SCALE GENOMIC DNA]</scope>
    <source>
        <strain evidence="5 6">R09/05</strain>
    </source>
</reference>
<dbReference type="InterPro" id="IPR036397">
    <property type="entry name" value="RNaseH_sf"/>
</dbReference>
<dbReference type="GO" id="GO:0005634">
    <property type="term" value="C:nucleus"/>
    <property type="evidence" value="ECO:0007669"/>
    <property type="project" value="TreeGrafter"/>
</dbReference>